<accession>A0A1Q8Q880</accession>
<evidence type="ECO:0000259" key="4">
    <source>
        <dbReference type="Pfam" id="PF01370"/>
    </source>
</evidence>
<dbReference type="InterPro" id="IPR029016">
    <property type="entry name" value="GAF-like_dom_sf"/>
</dbReference>
<dbReference type="AlphaFoldDB" id="A0A1Q8Q880"/>
<evidence type="ECO:0000256" key="1">
    <source>
        <dbReference type="ARBA" id="ARBA00007637"/>
    </source>
</evidence>
<keyword evidence="2" id="KW-0175">Coiled coil</keyword>
<reference evidence="5 6" key="1">
    <citation type="submission" date="2016-12" db="EMBL/GenBank/DDBJ databases">
        <title>Domibacillus antri genome sequencing.</title>
        <authorList>
            <person name="Verma A."/>
            <person name="Krishnamurthi S."/>
        </authorList>
    </citation>
    <scope>NUCLEOTIDE SEQUENCE [LARGE SCALE GENOMIC DNA]</scope>
    <source>
        <strain evidence="5 6">XD80</strain>
    </source>
</reference>
<evidence type="ECO:0000313" key="6">
    <source>
        <dbReference type="Proteomes" id="UP000185568"/>
    </source>
</evidence>
<protein>
    <recommendedName>
        <fullName evidence="4">NAD-dependent epimerase/dehydratase domain-containing protein</fullName>
    </recommendedName>
</protein>
<evidence type="ECO:0000256" key="3">
    <source>
        <dbReference type="SAM" id="Phobius"/>
    </source>
</evidence>
<dbReference type="RefSeq" id="WP_075397387.1">
    <property type="nucleotide sequence ID" value="NZ_MSDU01000007.1"/>
</dbReference>
<dbReference type="InterPro" id="IPR036291">
    <property type="entry name" value="NAD(P)-bd_dom_sf"/>
</dbReference>
<dbReference type="Pfam" id="PF01370">
    <property type="entry name" value="Epimerase"/>
    <property type="match status" value="1"/>
</dbReference>
<organism evidence="5 6">
    <name type="scientific">Domibacillus antri</name>
    <dbReference type="NCBI Taxonomy" id="1714264"/>
    <lineage>
        <taxon>Bacteria</taxon>
        <taxon>Bacillati</taxon>
        <taxon>Bacillota</taxon>
        <taxon>Bacilli</taxon>
        <taxon>Bacillales</taxon>
        <taxon>Bacillaceae</taxon>
        <taxon>Domibacillus</taxon>
    </lineage>
</organism>
<evidence type="ECO:0000313" key="5">
    <source>
        <dbReference type="EMBL" id="OLN23554.1"/>
    </source>
</evidence>
<comment type="similarity">
    <text evidence="1">Belongs to the NAD(P)-dependent epimerase/dehydratase family.</text>
</comment>
<name>A0A1Q8Q880_9BACI</name>
<evidence type="ECO:0000256" key="2">
    <source>
        <dbReference type="SAM" id="Coils"/>
    </source>
</evidence>
<dbReference type="EMBL" id="MSDU01000007">
    <property type="protein sequence ID" value="OLN23554.1"/>
    <property type="molecule type" value="Genomic_DNA"/>
</dbReference>
<sequence>MNILITGGYGFIGSFVAERFFKENHSIFIIDNLTAGKKENIYFRHKALIADIEDERCEQFFKAHSFDIVIHCAAQTHVQQSIDEPLRDSSTNLLGLINMLNLSKKYGVKKFVFASSASIYGDNQVLPLKEIEEGRPISLYGLNKMTGETYCRKWEEMYGLSSLIFRFSNVYGPRQHLSRESGIIATFTNRLIENKSLVIHGNGDQTRDFIYVGDVAEAIYRGVISGLSGTYNLSSNSETSINELVDELSAFHNITDIQRIENRPGDIHRSRLDNTKVKADLDWVPKYTLHEGLSKTFEYYKNRPEPLIQQNESRAPSYKIPYLSFVENVVLFLLFLCISSFLAPMVDTVDVWLVYILIAALLFGKTQTVIASFLAIGFYVYVMVSQGREWSSLFIDNSILAAFTIYLLVGFIVSYVVDRRKIELQFMKDELESAQSKYEFLTGIYEDTRQVKEQLQEQILRTEDGIGKIYHATKELDSLEPEALFNGAIHVLERTLKARQFVIYLVNPSGYMRLAAKSADDAFQPGASLKMSPDSLIGRAVSQQKIHYNTSLQADEPLFVSPIVQDGKTVAVIACYDVGFEQLTLSYRNLIDVVSRLITASLARAYDYMKEINTERYVGETNALMPYYFQRILDNKRKAFLELRIPYVKLQVLSEDYSADVLRLIGSLLRTNDYFGFDEEGHLFILLSNVHLKDSQFVIERLDQKGITAVPVEEEVPYVS</sequence>
<dbReference type="Gene3D" id="3.30.450.40">
    <property type="match status" value="1"/>
</dbReference>
<dbReference type="Gene3D" id="3.40.50.720">
    <property type="entry name" value="NAD(P)-binding Rossmann-like Domain"/>
    <property type="match status" value="1"/>
</dbReference>
<feature type="transmembrane region" description="Helical" evidence="3">
    <location>
        <begin position="322"/>
        <end position="346"/>
    </location>
</feature>
<feature type="transmembrane region" description="Helical" evidence="3">
    <location>
        <begin position="352"/>
        <end position="382"/>
    </location>
</feature>
<dbReference type="InterPro" id="IPR001509">
    <property type="entry name" value="Epimerase_deHydtase"/>
</dbReference>
<keyword evidence="3" id="KW-0812">Transmembrane</keyword>
<dbReference type="SUPFAM" id="SSF55781">
    <property type="entry name" value="GAF domain-like"/>
    <property type="match status" value="1"/>
</dbReference>
<keyword evidence="6" id="KW-1185">Reference proteome</keyword>
<proteinExistence type="inferred from homology"/>
<dbReference type="Proteomes" id="UP000185568">
    <property type="component" value="Unassembled WGS sequence"/>
</dbReference>
<keyword evidence="3" id="KW-0472">Membrane</keyword>
<dbReference type="STRING" id="1714264.BTO30_03775"/>
<dbReference type="SUPFAM" id="SSF51735">
    <property type="entry name" value="NAD(P)-binding Rossmann-fold domains"/>
    <property type="match status" value="1"/>
</dbReference>
<comment type="caution">
    <text evidence="5">The sequence shown here is derived from an EMBL/GenBank/DDBJ whole genome shotgun (WGS) entry which is preliminary data.</text>
</comment>
<dbReference type="OrthoDB" id="9771073at2"/>
<dbReference type="PANTHER" id="PTHR43000">
    <property type="entry name" value="DTDP-D-GLUCOSE 4,6-DEHYDRATASE-RELATED"/>
    <property type="match status" value="1"/>
</dbReference>
<keyword evidence="3" id="KW-1133">Transmembrane helix</keyword>
<gene>
    <name evidence="5" type="ORF">BTO30_03775</name>
</gene>
<feature type="transmembrane region" description="Helical" evidence="3">
    <location>
        <begin position="394"/>
        <end position="417"/>
    </location>
</feature>
<feature type="coiled-coil region" evidence="2">
    <location>
        <begin position="417"/>
        <end position="465"/>
    </location>
</feature>
<feature type="domain" description="NAD-dependent epimerase/dehydratase" evidence="4">
    <location>
        <begin position="3"/>
        <end position="221"/>
    </location>
</feature>